<evidence type="ECO:0000259" key="4">
    <source>
        <dbReference type="PROSITE" id="PS51387"/>
    </source>
</evidence>
<accession>A0A1A6BJH6</accession>
<evidence type="ECO:0000313" key="5">
    <source>
        <dbReference type="EMBL" id="OBS02488.1"/>
    </source>
</evidence>
<dbReference type="RefSeq" id="WP_065133337.1">
    <property type="nucleotide sequence ID" value="NZ_JACKSU010000127.1"/>
</dbReference>
<evidence type="ECO:0000313" key="8">
    <source>
        <dbReference type="Proteomes" id="UP000193928"/>
    </source>
</evidence>
<feature type="domain" description="FAD-binding PCMH-type" evidence="4">
    <location>
        <begin position="2"/>
        <end position="179"/>
    </location>
</feature>
<proteinExistence type="predicted"/>
<name>A0A1A6BJH6_MYCGO</name>
<dbReference type="InterPro" id="IPR036318">
    <property type="entry name" value="FAD-bd_PCMH-like_sf"/>
</dbReference>
<dbReference type="InterPro" id="IPR005107">
    <property type="entry name" value="CO_DH_flav_C"/>
</dbReference>
<dbReference type="PANTHER" id="PTHR42659:SF2">
    <property type="entry name" value="XANTHINE DEHYDROGENASE SUBUNIT C-RELATED"/>
    <property type="match status" value="1"/>
</dbReference>
<dbReference type="GO" id="GO:0071949">
    <property type="term" value="F:FAD binding"/>
    <property type="evidence" value="ECO:0007669"/>
    <property type="project" value="InterPro"/>
</dbReference>
<dbReference type="EMBL" id="MAEM01000177">
    <property type="protein sequence ID" value="OBS02488.1"/>
    <property type="molecule type" value="Genomic_DNA"/>
</dbReference>
<dbReference type="PROSITE" id="PS51387">
    <property type="entry name" value="FAD_PCMH"/>
    <property type="match status" value="1"/>
</dbReference>
<evidence type="ECO:0000313" key="7">
    <source>
        <dbReference type="Proteomes" id="UP000093757"/>
    </source>
</evidence>
<evidence type="ECO:0000256" key="1">
    <source>
        <dbReference type="ARBA" id="ARBA00022630"/>
    </source>
</evidence>
<dbReference type="InterPro" id="IPR016169">
    <property type="entry name" value="FAD-bd_PCMH_sub2"/>
</dbReference>
<reference evidence="6 8" key="1">
    <citation type="submission" date="2016-01" db="EMBL/GenBank/DDBJ databases">
        <title>The new phylogeny of the genus Mycobacterium.</title>
        <authorList>
            <person name="Tarcisio F."/>
            <person name="Conor M."/>
            <person name="Antonella G."/>
            <person name="Elisabetta G."/>
            <person name="Giulia F.S."/>
            <person name="Sara T."/>
            <person name="Anna F."/>
            <person name="Clotilde B."/>
            <person name="Roberto B."/>
            <person name="Veronica D.S."/>
            <person name="Fabio R."/>
            <person name="Monica P."/>
            <person name="Olivier J."/>
            <person name="Enrico T."/>
            <person name="Nicola S."/>
        </authorList>
    </citation>
    <scope>NUCLEOTIDE SEQUENCE [LARGE SCALE GENOMIC DNA]</scope>
    <source>
        <strain evidence="6 8">DSM 44160</strain>
    </source>
</reference>
<dbReference type="Gene3D" id="3.30.390.50">
    <property type="entry name" value="CO dehydrogenase flavoprotein, C-terminal domain"/>
    <property type="match status" value="1"/>
</dbReference>
<dbReference type="AlphaFoldDB" id="A0A1A6BJH6"/>
<organism evidence="5 7">
    <name type="scientific">Mycobacterium gordonae</name>
    <dbReference type="NCBI Taxonomy" id="1778"/>
    <lineage>
        <taxon>Bacteria</taxon>
        <taxon>Bacillati</taxon>
        <taxon>Actinomycetota</taxon>
        <taxon>Actinomycetes</taxon>
        <taxon>Mycobacteriales</taxon>
        <taxon>Mycobacteriaceae</taxon>
        <taxon>Mycobacterium</taxon>
    </lineage>
</organism>
<dbReference type="InterPro" id="IPR036683">
    <property type="entry name" value="CO_DH_flav_C_dom_sf"/>
</dbReference>
<dbReference type="InterPro" id="IPR016167">
    <property type="entry name" value="FAD-bd_PCMH_sub1"/>
</dbReference>
<dbReference type="InterPro" id="IPR051312">
    <property type="entry name" value="Diverse_Substr_Oxidored"/>
</dbReference>
<evidence type="ECO:0000313" key="6">
    <source>
        <dbReference type="EMBL" id="ORV75354.1"/>
    </source>
</evidence>
<protein>
    <submittedName>
        <fullName evidence="5">Carbon monoxide dehydrogenase</fullName>
    </submittedName>
</protein>
<dbReference type="EMBL" id="LQOY01000180">
    <property type="protein sequence ID" value="ORV75354.1"/>
    <property type="molecule type" value="Genomic_DNA"/>
</dbReference>
<dbReference type="InterPro" id="IPR016166">
    <property type="entry name" value="FAD-bd_PCMH"/>
</dbReference>
<keyword evidence="8" id="KW-1185">Reference proteome</keyword>
<dbReference type="Pfam" id="PF00941">
    <property type="entry name" value="FAD_binding_5"/>
    <property type="match status" value="1"/>
</dbReference>
<dbReference type="SUPFAM" id="SSF55447">
    <property type="entry name" value="CO dehydrogenase flavoprotein C-terminal domain-like"/>
    <property type="match status" value="1"/>
</dbReference>
<keyword evidence="3" id="KW-0560">Oxidoreductase</keyword>
<keyword evidence="1" id="KW-0285">Flavoprotein</keyword>
<dbReference type="SUPFAM" id="SSF56176">
    <property type="entry name" value="FAD-binding/transporter-associated domain-like"/>
    <property type="match status" value="1"/>
</dbReference>
<comment type="caution">
    <text evidence="5">The sequence shown here is derived from an EMBL/GenBank/DDBJ whole genome shotgun (WGS) entry which is preliminary data.</text>
</comment>
<keyword evidence="2" id="KW-0274">FAD</keyword>
<dbReference type="GO" id="GO:0016491">
    <property type="term" value="F:oxidoreductase activity"/>
    <property type="evidence" value="ECO:0007669"/>
    <property type="project" value="UniProtKB-KW"/>
</dbReference>
<dbReference type="SMART" id="SM01092">
    <property type="entry name" value="CO_deh_flav_C"/>
    <property type="match status" value="1"/>
</dbReference>
<dbReference type="InterPro" id="IPR002346">
    <property type="entry name" value="Mopterin_DH_FAD-bd"/>
</dbReference>
<reference evidence="5 7" key="2">
    <citation type="submission" date="2016-06" db="EMBL/GenBank/DDBJ databases">
        <authorList>
            <person name="Kjaerup R.B."/>
            <person name="Dalgaard T.S."/>
            <person name="Juul-Madsen H.R."/>
        </authorList>
    </citation>
    <scope>NUCLEOTIDE SEQUENCE [LARGE SCALE GENOMIC DNA]</scope>
    <source>
        <strain evidence="5 7">1245752.6</strain>
    </source>
</reference>
<sequence length="296" mass="31734">MQVPGPFEYERATSVDHAIGLLDRLGEEARVVAGGHSLLPMMKLRIANPEYLIDINDLAPELGYVITDPTLVRIGAMTRHREILESDTLAAVCPIFRDAERVIADPVVRNRGTLGGSLCQADPAEDLSTVCEVLNAVCLVRGPAGEREIGMDDFLIGPYETAVAPNEILIETRIPVRHRTSSAYAKVERRVGDWAVTAAGSAVTLDGDSIAAARVGLTAVNPDRAALAELSAALVGRPATEETFAEAGRLAGQACEPVTDVRGTADYKRHLAGELTIRTLRSAVQRVRNQPQPEGN</sequence>
<gene>
    <name evidence="5" type="ORF">A9W98_14630</name>
    <name evidence="6" type="ORF">AWC08_33800</name>
</gene>
<evidence type="ECO:0000256" key="3">
    <source>
        <dbReference type="ARBA" id="ARBA00023002"/>
    </source>
</evidence>
<dbReference type="Proteomes" id="UP000193928">
    <property type="component" value="Unassembled WGS sequence"/>
</dbReference>
<dbReference type="Pfam" id="PF03450">
    <property type="entry name" value="CO_deh_flav_C"/>
    <property type="match status" value="1"/>
</dbReference>
<dbReference type="Proteomes" id="UP000093757">
    <property type="component" value="Unassembled WGS sequence"/>
</dbReference>
<dbReference type="Gene3D" id="3.30.43.10">
    <property type="entry name" value="Uridine Diphospho-n-acetylenolpyruvylglucosamine Reductase, domain 2"/>
    <property type="match status" value="1"/>
</dbReference>
<dbReference type="PANTHER" id="PTHR42659">
    <property type="entry name" value="XANTHINE DEHYDROGENASE SUBUNIT C-RELATED"/>
    <property type="match status" value="1"/>
</dbReference>
<dbReference type="OrthoDB" id="9793944at2"/>
<evidence type="ECO:0000256" key="2">
    <source>
        <dbReference type="ARBA" id="ARBA00022827"/>
    </source>
</evidence>
<dbReference type="Gene3D" id="3.30.465.10">
    <property type="match status" value="1"/>
</dbReference>